<dbReference type="EMBL" id="JAYRBN010000046">
    <property type="protein sequence ID" value="KAL2745115.1"/>
    <property type="molecule type" value="Genomic_DNA"/>
</dbReference>
<evidence type="ECO:0000313" key="2">
    <source>
        <dbReference type="EMBL" id="KAL2745115.1"/>
    </source>
</evidence>
<comment type="caution">
    <text evidence="2">The sequence shown here is derived from an EMBL/GenBank/DDBJ whole genome shotgun (WGS) entry which is preliminary data.</text>
</comment>
<dbReference type="Proteomes" id="UP001607303">
    <property type="component" value="Unassembled WGS sequence"/>
</dbReference>
<feature type="region of interest" description="Disordered" evidence="1">
    <location>
        <begin position="76"/>
        <end position="98"/>
    </location>
</feature>
<keyword evidence="3" id="KW-1185">Reference proteome</keyword>
<organism evidence="2 3">
    <name type="scientific">Vespula maculifrons</name>
    <name type="common">Eastern yellow jacket</name>
    <name type="synonym">Wasp</name>
    <dbReference type="NCBI Taxonomy" id="7453"/>
    <lineage>
        <taxon>Eukaryota</taxon>
        <taxon>Metazoa</taxon>
        <taxon>Ecdysozoa</taxon>
        <taxon>Arthropoda</taxon>
        <taxon>Hexapoda</taxon>
        <taxon>Insecta</taxon>
        <taxon>Pterygota</taxon>
        <taxon>Neoptera</taxon>
        <taxon>Endopterygota</taxon>
        <taxon>Hymenoptera</taxon>
        <taxon>Apocrita</taxon>
        <taxon>Aculeata</taxon>
        <taxon>Vespoidea</taxon>
        <taxon>Vespidae</taxon>
        <taxon>Vespinae</taxon>
        <taxon>Vespula</taxon>
    </lineage>
</organism>
<sequence>MNSSSRFEKKRNRREKKKKELNVRDENDETSKKLKKRIFGRYNGTFVRVNTMNYKISTKIELYLSILKEGDLFKAPSQGTTSKCPNPKFSKILRQQSA</sequence>
<evidence type="ECO:0000313" key="3">
    <source>
        <dbReference type="Proteomes" id="UP001607303"/>
    </source>
</evidence>
<gene>
    <name evidence="2" type="ORF">V1477_006532</name>
</gene>
<feature type="compositionally biased region" description="Basic residues" evidence="1">
    <location>
        <begin position="8"/>
        <end position="17"/>
    </location>
</feature>
<accession>A0ABD2CJ41</accession>
<name>A0ABD2CJ41_VESMC</name>
<dbReference type="AlphaFoldDB" id="A0ABD2CJ41"/>
<evidence type="ECO:0000256" key="1">
    <source>
        <dbReference type="SAM" id="MobiDB-lite"/>
    </source>
</evidence>
<proteinExistence type="predicted"/>
<feature type="region of interest" description="Disordered" evidence="1">
    <location>
        <begin position="1"/>
        <end position="32"/>
    </location>
</feature>
<feature type="compositionally biased region" description="Basic and acidic residues" evidence="1">
    <location>
        <begin position="18"/>
        <end position="32"/>
    </location>
</feature>
<reference evidence="2 3" key="1">
    <citation type="journal article" date="2024" name="Ann. Entomol. Soc. Am.">
        <title>Genomic analyses of the southern and eastern yellowjacket wasps (Hymenoptera: Vespidae) reveal evolutionary signatures of social life.</title>
        <authorList>
            <person name="Catto M.A."/>
            <person name="Caine P.B."/>
            <person name="Orr S.E."/>
            <person name="Hunt B.G."/>
            <person name="Goodisman M.A.D."/>
        </authorList>
    </citation>
    <scope>NUCLEOTIDE SEQUENCE [LARGE SCALE GENOMIC DNA]</scope>
    <source>
        <strain evidence="2">232</strain>
        <tissue evidence="2">Head and thorax</tissue>
    </source>
</reference>
<protein>
    <submittedName>
        <fullName evidence="2">Uncharacterized protein</fullName>
    </submittedName>
</protein>